<accession>A0ABM9FVE7</accession>
<proteinExistence type="predicted"/>
<evidence type="ECO:0000313" key="1">
    <source>
        <dbReference type="EMBL" id="CAH8243115.1"/>
    </source>
</evidence>
<gene>
    <name evidence="1" type="ORF">WJ0W_000342</name>
</gene>
<comment type="caution">
    <text evidence="1">The sequence shown here is derived from an EMBL/GenBank/DDBJ whole genome shotgun (WGS) entry which is preliminary data.</text>
</comment>
<protein>
    <recommendedName>
        <fullName evidence="3">Peptidase S1 domain-containing protein</fullName>
    </recommendedName>
</protein>
<sequence>MTAEVSGARSGDSGGLVYSDITRNNKKYACIEGVFKGSLYNRQGIDILDVFSKVSNVYDGAGLSGVYADPNY</sequence>
<keyword evidence="2" id="KW-1185">Reference proteome</keyword>
<reference evidence="1" key="1">
    <citation type="submission" date="2022-06" db="EMBL/GenBank/DDBJ databases">
        <authorList>
            <person name="Dietemann V."/>
            <person name="Ory F."/>
            <person name="Dainat B."/>
            <person name="Oberhansli S."/>
        </authorList>
    </citation>
    <scope>NUCLEOTIDE SEQUENCE</scope>
    <source>
        <strain evidence="1">Ena-SAMPLE-TAB-26-04-2022-14:26:32:270-5432</strain>
    </source>
</reference>
<evidence type="ECO:0008006" key="3">
    <source>
        <dbReference type="Google" id="ProtNLM"/>
    </source>
</evidence>
<organism evidence="1 2">
    <name type="scientific">Paenibacillus melissococcoides</name>
    <dbReference type="NCBI Taxonomy" id="2912268"/>
    <lineage>
        <taxon>Bacteria</taxon>
        <taxon>Bacillati</taxon>
        <taxon>Bacillota</taxon>
        <taxon>Bacilli</taxon>
        <taxon>Bacillales</taxon>
        <taxon>Paenibacillaceae</taxon>
        <taxon>Paenibacillus</taxon>
    </lineage>
</organism>
<name>A0ABM9FVE7_9BACL</name>
<dbReference type="EMBL" id="CALYLO010000001">
    <property type="protein sequence ID" value="CAH8243115.1"/>
    <property type="molecule type" value="Genomic_DNA"/>
</dbReference>
<evidence type="ECO:0000313" key="2">
    <source>
        <dbReference type="Proteomes" id="UP001154322"/>
    </source>
</evidence>
<dbReference type="Proteomes" id="UP001154322">
    <property type="component" value="Unassembled WGS sequence"/>
</dbReference>